<comment type="caution">
    <text evidence="4">The sequence shown here is derived from an EMBL/GenBank/DDBJ whole genome shotgun (WGS) entry which is preliminary data.</text>
</comment>
<dbReference type="Proteomes" id="UP000004259">
    <property type="component" value="Unassembled WGS sequence"/>
</dbReference>
<evidence type="ECO:0000313" key="5">
    <source>
        <dbReference type="Proteomes" id="UP000004259"/>
    </source>
</evidence>
<feature type="region of interest" description="Disordered" evidence="2">
    <location>
        <begin position="1"/>
        <end position="75"/>
    </location>
</feature>
<accession>E9S7E5</accession>
<keyword evidence="3" id="KW-0472">Membrane</keyword>
<evidence type="ECO:0000256" key="1">
    <source>
        <dbReference type="ARBA" id="ARBA00010646"/>
    </source>
</evidence>
<feature type="compositionally biased region" description="Acidic residues" evidence="2">
    <location>
        <begin position="25"/>
        <end position="75"/>
    </location>
</feature>
<dbReference type="InterPro" id="IPR002053">
    <property type="entry name" value="Glyco_hydro_25"/>
</dbReference>
<dbReference type="InterPro" id="IPR017853">
    <property type="entry name" value="GH"/>
</dbReference>
<dbReference type="PANTHER" id="PTHR34135:SF2">
    <property type="entry name" value="LYSOZYME"/>
    <property type="match status" value="1"/>
</dbReference>
<feature type="transmembrane region" description="Helical" evidence="3">
    <location>
        <begin position="89"/>
        <end position="115"/>
    </location>
</feature>
<name>E9S7E5_RUMAL</name>
<keyword evidence="4" id="KW-0378">Hydrolase</keyword>
<comment type="similarity">
    <text evidence="1">Belongs to the glycosyl hydrolase 25 family.</text>
</comment>
<protein>
    <submittedName>
        <fullName evidence="4">Glycosyl hydrolase family 25</fullName>
    </submittedName>
</protein>
<dbReference type="Pfam" id="PF01183">
    <property type="entry name" value="Glyco_hydro_25"/>
    <property type="match status" value="1"/>
</dbReference>
<evidence type="ECO:0000256" key="3">
    <source>
        <dbReference type="SAM" id="Phobius"/>
    </source>
</evidence>
<dbReference type="AlphaFoldDB" id="E9S7E5"/>
<dbReference type="Gene3D" id="3.20.20.80">
    <property type="entry name" value="Glycosidases"/>
    <property type="match status" value="1"/>
</dbReference>
<reference evidence="4 5" key="1">
    <citation type="submission" date="2011-02" db="EMBL/GenBank/DDBJ databases">
        <authorList>
            <person name="Nelson K.E."/>
            <person name="Sutton G."/>
            <person name="Torralba M."/>
            <person name="Durkin S."/>
            <person name="Harkins D."/>
            <person name="Montgomery R."/>
            <person name="Ziemer C."/>
            <person name="Klaassens E."/>
            <person name="Ocuiv P."/>
            <person name="Morrison M."/>
        </authorList>
    </citation>
    <scope>NUCLEOTIDE SEQUENCE [LARGE SCALE GENOMIC DNA]</scope>
    <source>
        <strain evidence="4 5">8</strain>
    </source>
</reference>
<sequence length="323" mass="37603">MKRKPWKNNKENSSRLSDEERADIYDDPEDIDEEDADEEFGYEEDLDEDFGEDTETDDCDDPDDEEEESEDEQDEVIVKPKKHILLKMALVLCALCLLVILADVVILFFTGELWFNRPDRHTYPERGVVITEKAGVVDWKNFARQDIQFCYIRATKGEKYADKNFKKNLSGASKTELPVGLIHQFDPSVSGEKQAKHFISECGKLKGRLCPVVDCQLGLFRKIFRPNKEKMSKKLRELCDCISEEYGCMPIIKCSSGFYERVELEENFADCPVWIVSEFGSPDEGVEWDIWTYSPRARFNHYDKHNYLEIALLDKDFKLNKIK</sequence>
<dbReference type="OrthoDB" id="1817161at2"/>
<dbReference type="PANTHER" id="PTHR34135">
    <property type="entry name" value="LYSOZYME"/>
    <property type="match status" value="1"/>
</dbReference>
<organism evidence="4 5">
    <name type="scientific">Ruminococcus albus 8</name>
    <dbReference type="NCBI Taxonomy" id="246199"/>
    <lineage>
        <taxon>Bacteria</taxon>
        <taxon>Bacillati</taxon>
        <taxon>Bacillota</taxon>
        <taxon>Clostridia</taxon>
        <taxon>Eubacteriales</taxon>
        <taxon>Oscillospiraceae</taxon>
        <taxon>Ruminococcus</taxon>
    </lineage>
</organism>
<proteinExistence type="inferred from homology"/>
<keyword evidence="3" id="KW-0812">Transmembrane</keyword>
<dbReference type="GO" id="GO:0009253">
    <property type="term" value="P:peptidoglycan catabolic process"/>
    <property type="evidence" value="ECO:0007669"/>
    <property type="project" value="InterPro"/>
</dbReference>
<dbReference type="SUPFAM" id="SSF51445">
    <property type="entry name" value="(Trans)glycosidases"/>
    <property type="match status" value="1"/>
</dbReference>
<dbReference type="PROSITE" id="PS51904">
    <property type="entry name" value="GLYCOSYL_HYDROL_F25_2"/>
    <property type="match status" value="1"/>
</dbReference>
<keyword evidence="5" id="KW-1185">Reference proteome</keyword>
<dbReference type="RefSeq" id="WP_002846840.1">
    <property type="nucleotide sequence ID" value="NZ_ADKM02000008.1"/>
</dbReference>
<keyword evidence="3" id="KW-1133">Transmembrane helix</keyword>
<evidence type="ECO:0000313" key="4">
    <source>
        <dbReference type="EMBL" id="EGC04812.1"/>
    </source>
</evidence>
<dbReference type="eggNOG" id="COG3757">
    <property type="taxonomic scope" value="Bacteria"/>
</dbReference>
<dbReference type="GO" id="GO:0003796">
    <property type="term" value="F:lysozyme activity"/>
    <property type="evidence" value="ECO:0007669"/>
    <property type="project" value="InterPro"/>
</dbReference>
<evidence type="ECO:0000256" key="2">
    <source>
        <dbReference type="SAM" id="MobiDB-lite"/>
    </source>
</evidence>
<dbReference type="STRING" id="246199.CUS_6156"/>
<dbReference type="GO" id="GO:0016052">
    <property type="term" value="P:carbohydrate catabolic process"/>
    <property type="evidence" value="ECO:0007669"/>
    <property type="project" value="TreeGrafter"/>
</dbReference>
<dbReference type="EMBL" id="ADKM02000008">
    <property type="protein sequence ID" value="EGC04812.1"/>
    <property type="molecule type" value="Genomic_DNA"/>
</dbReference>
<dbReference type="GO" id="GO:0016998">
    <property type="term" value="P:cell wall macromolecule catabolic process"/>
    <property type="evidence" value="ECO:0007669"/>
    <property type="project" value="InterPro"/>
</dbReference>
<feature type="compositionally biased region" description="Basic and acidic residues" evidence="2">
    <location>
        <begin position="8"/>
        <end position="24"/>
    </location>
</feature>
<gene>
    <name evidence="4" type="ORF">CUS_6156</name>
</gene>